<dbReference type="RefSeq" id="WP_346754243.1">
    <property type="nucleotide sequence ID" value="NZ_JAUJEA010000010.1"/>
</dbReference>
<evidence type="ECO:0008006" key="3">
    <source>
        <dbReference type="Google" id="ProtNLM"/>
    </source>
</evidence>
<gene>
    <name evidence="1" type="ORF">QQ008_22695</name>
</gene>
<keyword evidence="2" id="KW-1185">Reference proteome</keyword>
<accession>A0ABT8KU00</accession>
<name>A0ABT8KU00_9BACT</name>
<organism evidence="1 2">
    <name type="scientific">Splendidivirga corallicola</name>
    <dbReference type="NCBI Taxonomy" id="3051826"/>
    <lineage>
        <taxon>Bacteria</taxon>
        <taxon>Pseudomonadati</taxon>
        <taxon>Bacteroidota</taxon>
        <taxon>Cytophagia</taxon>
        <taxon>Cytophagales</taxon>
        <taxon>Splendidivirgaceae</taxon>
        <taxon>Splendidivirga</taxon>
    </lineage>
</organism>
<dbReference type="EMBL" id="JAUJEA010000010">
    <property type="protein sequence ID" value="MDN5204219.1"/>
    <property type="molecule type" value="Genomic_DNA"/>
</dbReference>
<reference evidence="1" key="1">
    <citation type="submission" date="2023-06" db="EMBL/GenBank/DDBJ databases">
        <title>Genomic of Parafulvivirga corallium.</title>
        <authorList>
            <person name="Wang G."/>
        </authorList>
    </citation>
    <scope>NUCLEOTIDE SEQUENCE</scope>
    <source>
        <strain evidence="1">BMA10</strain>
    </source>
</reference>
<evidence type="ECO:0000313" key="2">
    <source>
        <dbReference type="Proteomes" id="UP001172082"/>
    </source>
</evidence>
<protein>
    <recommendedName>
        <fullName evidence="3">Nitrogen fixation protein NifH</fullName>
    </recommendedName>
</protein>
<proteinExistence type="predicted"/>
<sequence>MDAALELKHKIKEQLISTFEEAKPYLDGSTVFQNLLADFEITSLNLLHRLLEISEIPFSYNYKKVQVWRDKLAENTFCGEGFSLSGKKDDLLACYNAMITSVLIILRYENLEQVQQGINWILKYQNIKRNSNNLWKGKGILKYGGCMKSTPCYIGVIKSMISLSEANRKGELRSHELNAKLKNGLEYILEHKVYKRKSADIPITKDITKFTYPFTYKTNLIEILRLLKANDLLNDNRCDESKRFILKKQKEDGFWRVNSFYKPKFWVDFDKPKEKAEWISFEINEMLH</sequence>
<dbReference type="Proteomes" id="UP001172082">
    <property type="component" value="Unassembled WGS sequence"/>
</dbReference>
<comment type="caution">
    <text evidence="1">The sequence shown here is derived from an EMBL/GenBank/DDBJ whole genome shotgun (WGS) entry which is preliminary data.</text>
</comment>
<evidence type="ECO:0000313" key="1">
    <source>
        <dbReference type="EMBL" id="MDN5204219.1"/>
    </source>
</evidence>